<dbReference type="SUPFAM" id="SSF51430">
    <property type="entry name" value="NAD(P)-linked oxidoreductase"/>
    <property type="match status" value="1"/>
</dbReference>
<proteinExistence type="predicted"/>
<dbReference type="EMBL" id="JAFJYH010000038">
    <property type="protein sequence ID" value="KAG4423154.1"/>
    <property type="molecule type" value="Genomic_DNA"/>
</dbReference>
<dbReference type="Gene3D" id="3.20.20.100">
    <property type="entry name" value="NADP-dependent oxidoreductase domain"/>
    <property type="match status" value="1"/>
</dbReference>
<keyword evidence="4" id="KW-1185">Reference proteome</keyword>
<dbReference type="GO" id="GO:0016616">
    <property type="term" value="F:oxidoreductase activity, acting on the CH-OH group of donors, NAD or NADP as acceptor"/>
    <property type="evidence" value="ECO:0007669"/>
    <property type="project" value="UniProtKB-ARBA"/>
</dbReference>
<sequence>MADGKSIKIPSGGLSTFGASIADGIGWCKEATLAALKAGYRPLDCFWACDVDLDIGQAIREFGIPRSEIFITTKFCLIIC</sequence>
<protein>
    <submittedName>
        <fullName evidence="3">Uncharacterized protein</fullName>
    </submittedName>
</protein>
<dbReference type="Proteomes" id="UP000664132">
    <property type="component" value="Unassembled WGS sequence"/>
</dbReference>
<dbReference type="InterPro" id="IPR036812">
    <property type="entry name" value="NAD(P)_OxRdtase_dom_sf"/>
</dbReference>
<organism evidence="3 4">
    <name type="scientific">Cadophora malorum</name>
    <dbReference type="NCBI Taxonomy" id="108018"/>
    <lineage>
        <taxon>Eukaryota</taxon>
        <taxon>Fungi</taxon>
        <taxon>Dikarya</taxon>
        <taxon>Ascomycota</taxon>
        <taxon>Pezizomycotina</taxon>
        <taxon>Leotiomycetes</taxon>
        <taxon>Helotiales</taxon>
        <taxon>Ploettnerulaceae</taxon>
        <taxon>Cadophora</taxon>
    </lineage>
</organism>
<evidence type="ECO:0000256" key="1">
    <source>
        <dbReference type="ARBA" id="ARBA00022857"/>
    </source>
</evidence>
<keyword evidence="2" id="KW-0560">Oxidoreductase</keyword>
<comment type="caution">
    <text evidence="3">The sequence shown here is derived from an EMBL/GenBank/DDBJ whole genome shotgun (WGS) entry which is preliminary data.</text>
</comment>
<evidence type="ECO:0000313" key="3">
    <source>
        <dbReference type="EMBL" id="KAG4423154.1"/>
    </source>
</evidence>
<dbReference type="OrthoDB" id="416253at2759"/>
<dbReference type="PANTHER" id="PTHR43827">
    <property type="entry name" value="2,5-DIKETO-D-GLUCONIC ACID REDUCTASE"/>
    <property type="match status" value="1"/>
</dbReference>
<accession>A0A8H7WE58</accession>
<dbReference type="AlphaFoldDB" id="A0A8H7WE58"/>
<name>A0A8H7WE58_9HELO</name>
<evidence type="ECO:0000256" key="2">
    <source>
        <dbReference type="ARBA" id="ARBA00023002"/>
    </source>
</evidence>
<keyword evidence="1" id="KW-0521">NADP</keyword>
<evidence type="ECO:0000313" key="4">
    <source>
        <dbReference type="Proteomes" id="UP000664132"/>
    </source>
</evidence>
<gene>
    <name evidence="3" type="ORF">IFR04_003652</name>
</gene>
<reference evidence="3" key="1">
    <citation type="submission" date="2021-02" db="EMBL/GenBank/DDBJ databases">
        <title>Genome sequence Cadophora malorum strain M34.</title>
        <authorList>
            <person name="Stefanovic E."/>
            <person name="Vu D."/>
            <person name="Scully C."/>
            <person name="Dijksterhuis J."/>
            <person name="Roader J."/>
            <person name="Houbraken J."/>
        </authorList>
    </citation>
    <scope>NUCLEOTIDE SEQUENCE</scope>
    <source>
        <strain evidence="3">M34</strain>
    </source>
</reference>
<dbReference type="PANTHER" id="PTHR43827:SF3">
    <property type="entry name" value="NADP-DEPENDENT OXIDOREDUCTASE DOMAIN-CONTAINING PROTEIN"/>
    <property type="match status" value="1"/>
</dbReference>
<dbReference type="InterPro" id="IPR020471">
    <property type="entry name" value="AKR"/>
</dbReference>